<evidence type="ECO:0000313" key="3">
    <source>
        <dbReference type="Proteomes" id="UP000245609"/>
    </source>
</evidence>
<evidence type="ECO:0000313" key="2">
    <source>
        <dbReference type="EMBL" id="PVV01467.1"/>
    </source>
</evidence>
<accession>A0A2T9ZAA9</accession>
<organism evidence="2 3">
    <name type="scientific">Smittium megazygosporum</name>
    <dbReference type="NCBI Taxonomy" id="133381"/>
    <lineage>
        <taxon>Eukaryota</taxon>
        <taxon>Fungi</taxon>
        <taxon>Fungi incertae sedis</taxon>
        <taxon>Zoopagomycota</taxon>
        <taxon>Kickxellomycotina</taxon>
        <taxon>Harpellomycetes</taxon>
        <taxon>Harpellales</taxon>
        <taxon>Legeriomycetaceae</taxon>
        <taxon>Smittium</taxon>
    </lineage>
</organism>
<dbReference type="Proteomes" id="UP000245609">
    <property type="component" value="Unassembled WGS sequence"/>
</dbReference>
<evidence type="ECO:0000256" key="1">
    <source>
        <dbReference type="SAM" id="MobiDB-lite"/>
    </source>
</evidence>
<dbReference type="AlphaFoldDB" id="A0A2T9ZAA9"/>
<protein>
    <submittedName>
        <fullName evidence="2">Uncharacterized protein</fullName>
    </submittedName>
</protein>
<gene>
    <name evidence="2" type="ORF">BB560_004113</name>
</gene>
<feature type="compositionally biased region" description="Polar residues" evidence="1">
    <location>
        <begin position="149"/>
        <end position="159"/>
    </location>
</feature>
<reference evidence="2 3" key="1">
    <citation type="journal article" date="2018" name="MBio">
        <title>Comparative Genomics Reveals the Core Gene Toolbox for the Fungus-Insect Symbiosis.</title>
        <authorList>
            <person name="Wang Y."/>
            <person name="Stata M."/>
            <person name="Wang W."/>
            <person name="Stajich J.E."/>
            <person name="White M.M."/>
            <person name="Moncalvo J.M."/>
        </authorList>
    </citation>
    <scope>NUCLEOTIDE SEQUENCE [LARGE SCALE GENOMIC DNA]</scope>
    <source>
        <strain evidence="2 3">SC-DP-2</strain>
    </source>
</reference>
<sequence length="182" mass="20940">MDTPSDNSERPPAEYKRGACWDIERAKSAYAHYKAYDDKVYCLHKECRVVKSLNRDQFGKKPKTIARFKCGVCKQNVYIKNYLREYMSKSIIPEEVEGTKETKENISSQSSVSVSQTQGPYIKESNDDMDDYQKIDKLLAETIKPPKNPQSTEEQTSTRLPDYKHPSLFGITNKKTGINRIV</sequence>
<feature type="region of interest" description="Disordered" evidence="1">
    <location>
        <begin position="97"/>
        <end position="166"/>
    </location>
</feature>
<name>A0A2T9ZAA9_9FUNG</name>
<comment type="caution">
    <text evidence="2">The sequence shown here is derived from an EMBL/GenBank/DDBJ whole genome shotgun (WGS) entry which is preliminary data.</text>
</comment>
<feature type="compositionally biased region" description="Low complexity" evidence="1">
    <location>
        <begin position="107"/>
        <end position="116"/>
    </location>
</feature>
<proteinExistence type="predicted"/>
<dbReference type="EMBL" id="MBFS01001049">
    <property type="protein sequence ID" value="PVV01467.1"/>
    <property type="molecule type" value="Genomic_DNA"/>
</dbReference>
<keyword evidence="3" id="KW-1185">Reference proteome</keyword>